<dbReference type="Proteomes" id="UP000001695">
    <property type="component" value="Chromosome"/>
</dbReference>
<dbReference type="AlphaFoldDB" id="B2IJC3"/>
<accession>B2IJC3</accession>
<sequence length="81" mass="8702">MGINVKDNIDVYRGLSQKPSLGDDLLEGMAKIAAFYGIPPSKGYHLAANGHLPGVFKMGRKIFLSKSAAREGISKKARGEI</sequence>
<dbReference type="OrthoDB" id="7365539at2"/>
<dbReference type="KEGG" id="bid:Bind_2669"/>
<reference evidence="1 2" key="2">
    <citation type="journal article" date="2010" name="J. Bacteriol.">
        <title>Complete genome sequence of Beijerinckia indica subsp. indica.</title>
        <authorList>
            <person name="Tamas I."/>
            <person name="Dedysh S.N."/>
            <person name="Liesack W."/>
            <person name="Stott M.B."/>
            <person name="Alam M."/>
            <person name="Murrell J.C."/>
            <person name="Dunfield P.F."/>
        </authorList>
    </citation>
    <scope>NUCLEOTIDE SEQUENCE [LARGE SCALE GENOMIC DNA]</scope>
    <source>
        <strain evidence="2">ATCC 9039 / DSM 1715 / NCIMB 8712</strain>
    </source>
</reference>
<reference evidence="2" key="1">
    <citation type="submission" date="2008-03" db="EMBL/GenBank/DDBJ databases">
        <title>Complete sequence of chromosome of Beijerinckia indica subsp. indica ATCC 9039.</title>
        <authorList>
            <consortium name="US DOE Joint Genome Institute"/>
            <person name="Copeland A."/>
            <person name="Lucas S."/>
            <person name="Lapidus A."/>
            <person name="Glavina del Rio T."/>
            <person name="Dalin E."/>
            <person name="Tice H."/>
            <person name="Bruce D."/>
            <person name="Goodwin L."/>
            <person name="Pitluck S."/>
            <person name="LaButti K."/>
            <person name="Schmutz J."/>
            <person name="Larimer F."/>
            <person name="Land M."/>
            <person name="Hauser L."/>
            <person name="Kyrpides N."/>
            <person name="Mikhailova N."/>
            <person name="Dunfield P.F."/>
            <person name="Dedysh S.N."/>
            <person name="Liesack W."/>
            <person name="Saw J.H."/>
            <person name="Alam M."/>
            <person name="Chen Y."/>
            <person name="Murrell J.C."/>
            <person name="Richardson P."/>
        </authorList>
    </citation>
    <scope>NUCLEOTIDE SEQUENCE [LARGE SCALE GENOMIC DNA]</scope>
    <source>
        <strain evidence="2">ATCC 9039 / DSM 1715 / NCIMB 8712</strain>
    </source>
</reference>
<evidence type="ECO:0000313" key="1">
    <source>
        <dbReference type="EMBL" id="ACB96241.1"/>
    </source>
</evidence>
<gene>
    <name evidence="1" type="ordered locus">Bind_2669</name>
</gene>
<proteinExistence type="predicted"/>
<protein>
    <submittedName>
        <fullName evidence="1">Uncharacterized protein</fullName>
    </submittedName>
</protein>
<dbReference type="RefSeq" id="WP_012385592.1">
    <property type="nucleotide sequence ID" value="NC_010581.1"/>
</dbReference>
<keyword evidence="2" id="KW-1185">Reference proteome</keyword>
<dbReference type="HOGENOM" id="CLU_2566926_0_0_5"/>
<organism evidence="1 2">
    <name type="scientific">Beijerinckia indica subsp. indica (strain ATCC 9039 / DSM 1715 / NCIMB 8712)</name>
    <dbReference type="NCBI Taxonomy" id="395963"/>
    <lineage>
        <taxon>Bacteria</taxon>
        <taxon>Pseudomonadati</taxon>
        <taxon>Pseudomonadota</taxon>
        <taxon>Alphaproteobacteria</taxon>
        <taxon>Hyphomicrobiales</taxon>
        <taxon>Beijerinckiaceae</taxon>
        <taxon>Beijerinckia</taxon>
    </lineage>
</organism>
<name>B2IJC3_BEII9</name>
<dbReference type="STRING" id="395963.Bind_2669"/>
<evidence type="ECO:0000313" key="2">
    <source>
        <dbReference type="Proteomes" id="UP000001695"/>
    </source>
</evidence>
<dbReference type="EMBL" id="CP001016">
    <property type="protein sequence ID" value="ACB96241.1"/>
    <property type="molecule type" value="Genomic_DNA"/>
</dbReference>